<dbReference type="InParanoid" id="F0XQD6"/>
<organism evidence="2">
    <name type="scientific">Grosmannia clavigera (strain kw1407 / UAMH 11150)</name>
    <name type="common">Blue stain fungus</name>
    <name type="synonym">Graphiocladiella clavigera</name>
    <dbReference type="NCBI Taxonomy" id="655863"/>
    <lineage>
        <taxon>Eukaryota</taxon>
        <taxon>Fungi</taxon>
        <taxon>Dikarya</taxon>
        <taxon>Ascomycota</taxon>
        <taxon>Pezizomycotina</taxon>
        <taxon>Sordariomycetes</taxon>
        <taxon>Sordariomycetidae</taxon>
        <taxon>Ophiostomatales</taxon>
        <taxon>Ophiostomataceae</taxon>
        <taxon>Leptographium</taxon>
    </lineage>
</organism>
<gene>
    <name evidence="1" type="ORF">CMQ_7689</name>
</gene>
<dbReference type="EMBL" id="GL629801">
    <property type="protein sequence ID" value="EFX00687.1"/>
    <property type="molecule type" value="Genomic_DNA"/>
</dbReference>
<evidence type="ECO:0000313" key="1">
    <source>
        <dbReference type="EMBL" id="EFX00687.1"/>
    </source>
</evidence>
<dbReference type="HOGENOM" id="CLU_1518818_0_0_1"/>
<dbReference type="AlphaFoldDB" id="F0XQD6"/>
<reference evidence="1 2" key="1">
    <citation type="journal article" date="2011" name="Proc. Natl. Acad. Sci. U.S.A.">
        <title>Genome and transcriptome analyses of the mountain pine beetle-fungal symbiont Grosmannia clavigera, a lodgepole pine pathogen.</title>
        <authorList>
            <person name="DiGuistini S."/>
            <person name="Wang Y."/>
            <person name="Liao N.Y."/>
            <person name="Taylor G."/>
            <person name="Tanguay P."/>
            <person name="Feau N."/>
            <person name="Henrissat B."/>
            <person name="Chan S.K."/>
            <person name="Hesse-Orce U."/>
            <person name="Alamouti S.M."/>
            <person name="Tsui C.K.M."/>
            <person name="Docking R.T."/>
            <person name="Levasseur A."/>
            <person name="Haridas S."/>
            <person name="Robertson G."/>
            <person name="Birol I."/>
            <person name="Holt R.A."/>
            <person name="Marra M.A."/>
            <person name="Hamelin R.C."/>
            <person name="Hirst M."/>
            <person name="Jones S.J.M."/>
            <person name="Bohlmann J."/>
            <person name="Breuil C."/>
        </authorList>
    </citation>
    <scope>NUCLEOTIDE SEQUENCE [LARGE SCALE GENOMIC DNA]</scope>
    <source>
        <strain evidence="2">kw1407 / UAMH 11150</strain>
    </source>
</reference>
<keyword evidence="2" id="KW-1185">Reference proteome</keyword>
<sequence length="182" mass="19631">MVDLKNIDGNQIVSNKGYWYKISLADGSELGLGDIYQGNYPSGKPPPNGRTLVKVVPAGQGMVFAYQRFDGDNRSNQGWPIGDKGYLRGLQVTPEGGEIVKNISLSWEPAKLCLYDDNTNYGIVAEQLPGNRAALYAYDQDGTVCGLRVVPGGNVIAHKSTHALALDCQIVKVGTNRSTGAW</sequence>
<proteinExistence type="predicted"/>
<protein>
    <submittedName>
        <fullName evidence="1">Uncharacterized protein</fullName>
    </submittedName>
</protein>
<evidence type="ECO:0000313" key="2">
    <source>
        <dbReference type="Proteomes" id="UP000007796"/>
    </source>
</evidence>
<dbReference type="GeneID" id="25981260"/>
<dbReference type="Proteomes" id="UP000007796">
    <property type="component" value="Unassembled WGS sequence"/>
</dbReference>
<dbReference type="eggNOG" id="ENOG502SVWN">
    <property type="taxonomic scope" value="Eukaryota"/>
</dbReference>
<dbReference type="OrthoDB" id="5176693at2759"/>
<dbReference type="RefSeq" id="XP_014170169.1">
    <property type="nucleotide sequence ID" value="XM_014314694.1"/>
</dbReference>
<accession>F0XQD6</accession>
<name>F0XQD6_GROCL</name>